<dbReference type="Pfam" id="PF01663">
    <property type="entry name" value="Phosphodiest"/>
    <property type="match status" value="1"/>
</dbReference>
<evidence type="ECO:0000256" key="7">
    <source>
        <dbReference type="ARBA" id="ARBA00022692"/>
    </source>
</evidence>
<feature type="transmembrane region" description="Helical" evidence="12">
    <location>
        <begin position="407"/>
        <end position="429"/>
    </location>
</feature>
<name>A0A5M8PCM9_9LECA</name>
<comment type="subcellular location">
    <subcellularLocation>
        <location evidence="1 12">Endoplasmic reticulum membrane</location>
        <topology evidence="1 12">Multi-pass membrane protein</topology>
    </subcellularLocation>
</comment>
<proteinExistence type="inferred from homology"/>
<evidence type="ECO:0000259" key="13">
    <source>
        <dbReference type="Pfam" id="PF19316"/>
    </source>
</evidence>
<dbReference type="Proteomes" id="UP000324767">
    <property type="component" value="Unassembled WGS sequence"/>
</dbReference>
<evidence type="ECO:0000256" key="6">
    <source>
        <dbReference type="ARBA" id="ARBA00022679"/>
    </source>
</evidence>
<evidence type="ECO:0000256" key="10">
    <source>
        <dbReference type="ARBA" id="ARBA00023136"/>
    </source>
</evidence>
<dbReference type="Gene3D" id="3.40.720.10">
    <property type="entry name" value="Alkaline Phosphatase, subunit A"/>
    <property type="match status" value="1"/>
</dbReference>
<accession>A0A5M8PCM9</accession>
<reference evidence="14 15" key="1">
    <citation type="submission" date="2019-09" db="EMBL/GenBank/DDBJ databases">
        <title>The hologenome of the rock-dwelling lichen Lasallia pustulata.</title>
        <authorList>
            <person name="Greshake Tzovaras B."/>
            <person name="Segers F."/>
            <person name="Bicker A."/>
            <person name="Dal Grande F."/>
            <person name="Otte J."/>
            <person name="Hankeln T."/>
            <person name="Schmitt I."/>
            <person name="Ebersberger I."/>
        </authorList>
    </citation>
    <scope>NUCLEOTIDE SEQUENCE [LARGE SCALE GENOMIC DNA]</scope>
    <source>
        <strain evidence="14">A1-1</strain>
    </source>
</reference>
<evidence type="ECO:0000256" key="5">
    <source>
        <dbReference type="ARBA" id="ARBA00022502"/>
    </source>
</evidence>
<dbReference type="InterPro" id="IPR017850">
    <property type="entry name" value="Alkaline_phosphatase_core_sf"/>
</dbReference>
<dbReference type="InterPro" id="IPR037674">
    <property type="entry name" value="PIG-G_N"/>
</dbReference>
<dbReference type="InterPro" id="IPR039527">
    <property type="entry name" value="PIGG/GPI7"/>
</dbReference>
<feature type="transmembrane region" description="Helical" evidence="12">
    <location>
        <begin position="491"/>
        <end position="509"/>
    </location>
</feature>
<feature type="transmembrane region" description="Helical" evidence="12">
    <location>
        <begin position="605"/>
        <end position="625"/>
    </location>
</feature>
<dbReference type="OrthoDB" id="272139at2759"/>
<evidence type="ECO:0000256" key="4">
    <source>
        <dbReference type="ARBA" id="ARBA00020830"/>
    </source>
</evidence>
<dbReference type="UniPathway" id="UPA00196"/>
<keyword evidence="8 12" id="KW-0256">Endoplasmic reticulum</keyword>
<keyword evidence="5 12" id="KW-0337">GPI-anchor biosynthesis</keyword>
<dbReference type="GO" id="GO:0006506">
    <property type="term" value="P:GPI anchor biosynthetic process"/>
    <property type="evidence" value="ECO:0007669"/>
    <property type="project" value="UniProtKB-UniPathway"/>
</dbReference>
<dbReference type="AlphaFoldDB" id="A0A5M8PCM9"/>
<dbReference type="SUPFAM" id="SSF53649">
    <property type="entry name" value="Alkaline phosphatase-like"/>
    <property type="match status" value="1"/>
</dbReference>
<keyword evidence="9 12" id="KW-1133">Transmembrane helix</keyword>
<feature type="transmembrane region" description="Helical" evidence="12">
    <location>
        <begin position="467"/>
        <end position="484"/>
    </location>
</feature>
<dbReference type="CDD" id="cd16024">
    <property type="entry name" value="GPI_EPT_2"/>
    <property type="match status" value="1"/>
</dbReference>
<comment type="function">
    <text evidence="12">Ethanolamine phosphate transferase involved in glycosylphosphatidylinositol-anchor biosynthesis. Transfers ethanolamine phosphate to the GPI second mannose.</text>
</comment>
<evidence type="ECO:0000256" key="11">
    <source>
        <dbReference type="ARBA" id="ARBA00023180"/>
    </source>
</evidence>
<feature type="transmembrane region" description="Helical" evidence="12">
    <location>
        <begin position="441"/>
        <end position="461"/>
    </location>
</feature>
<keyword evidence="7 12" id="KW-0812">Transmembrane</keyword>
<dbReference type="GO" id="GO:0051267">
    <property type="term" value="F:CP2 mannose-ethanolamine phosphotransferase activity"/>
    <property type="evidence" value="ECO:0007669"/>
    <property type="project" value="TreeGrafter"/>
</dbReference>
<evidence type="ECO:0000256" key="3">
    <source>
        <dbReference type="ARBA" id="ARBA00005315"/>
    </source>
</evidence>
<keyword evidence="10 12" id="KW-0472">Membrane</keyword>
<keyword evidence="11" id="KW-0325">Glycoprotein</keyword>
<evidence type="ECO:0000256" key="8">
    <source>
        <dbReference type="ARBA" id="ARBA00022824"/>
    </source>
</evidence>
<feature type="domain" description="GPI ethanolamine phosphate transferase 2 C-terminal" evidence="13">
    <location>
        <begin position="405"/>
        <end position="753"/>
    </location>
</feature>
<dbReference type="GO" id="GO:0005789">
    <property type="term" value="C:endoplasmic reticulum membrane"/>
    <property type="evidence" value="ECO:0007669"/>
    <property type="project" value="UniProtKB-SubCell"/>
</dbReference>
<dbReference type="PANTHER" id="PTHR23072:SF0">
    <property type="entry name" value="GPI ETHANOLAMINE PHOSPHATE TRANSFERASE 2"/>
    <property type="match status" value="1"/>
</dbReference>
<feature type="transmembrane region" description="Helical" evidence="12">
    <location>
        <begin position="529"/>
        <end position="548"/>
    </location>
</feature>
<comment type="pathway">
    <text evidence="2 12">Glycolipid biosynthesis; glycosylphosphatidylinositol-anchor biosynthesis.</text>
</comment>
<evidence type="ECO:0000256" key="9">
    <source>
        <dbReference type="ARBA" id="ARBA00022989"/>
    </source>
</evidence>
<evidence type="ECO:0000256" key="12">
    <source>
        <dbReference type="RuleBase" id="RU367106"/>
    </source>
</evidence>
<dbReference type="PANTHER" id="PTHR23072">
    <property type="entry name" value="PHOSPHATIDYLINOSITOL GLYCAN-RELATED"/>
    <property type="match status" value="1"/>
</dbReference>
<comment type="caution">
    <text evidence="14">The sequence shown here is derived from an EMBL/GenBank/DDBJ whole genome shotgun (WGS) entry which is preliminary data.</text>
</comment>
<dbReference type="InterPro" id="IPR002591">
    <property type="entry name" value="Phosphodiest/P_Trfase"/>
</dbReference>
<evidence type="ECO:0000256" key="1">
    <source>
        <dbReference type="ARBA" id="ARBA00004477"/>
    </source>
</evidence>
<comment type="similarity">
    <text evidence="3 12">Belongs to the PIGG/PIGN/PIGO family. PIGG subfamily.</text>
</comment>
<evidence type="ECO:0000313" key="15">
    <source>
        <dbReference type="Proteomes" id="UP000324767"/>
    </source>
</evidence>
<organism evidence="14 15">
    <name type="scientific">Lasallia pustulata</name>
    <dbReference type="NCBI Taxonomy" id="136370"/>
    <lineage>
        <taxon>Eukaryota</taxon>
        <taxon>Fungi</taxon>
        <taxon>Dikarya</taxon>
        <taxon>Ascomycota</taxon>
        <taxon>Pezizomycotina</taxon>
        <taxon>Lecanoromycetes</taxon>
        <taxon>OSLEUM clade</taxon>
        <taxon>Umbilicariomycetidae</taxon>
        <taxon>Umbilicariales</taxon>
        <taxon>Umbilicariaceae</taxon>
        <taxon>Lasallia</taxon>
    </lineage>
</organism>
<comment type="caution">
    <text evidence="12">Lacks conserved residue(s) required for the propagation of feature annotation.</text>
</comment>
<dbReference type="InterPro" id="IPR045687">
    <property type="entry name" value="PIGG/GPI7_C"/>
</dbReference>
<evidence type="ECO:0000313" key="14">
    <source>
        <dbReference type="EMBL" id="KAA6406985.1"/>
    </source>
</evidence>
<protein>
    <recommendedName>
        <fullName evidence="4 12">GPI ethanolamine phosphate transferase 2</fullName>
    </recommendedName>
</protein>
<feature type="transmembrane region" description="Helical" evidence="12">
    <location>
        <begin position="560"/>
        <end position="579"/>
    </location>
</feature>
<gene>
    <name evidence="14" type="ORF">FRX48_09283</name>
</gene>
<dbReference type="Pfam" id="PF19316">
    <property type="entry name" value="PIGO_PIGG"/>
    <property type="match status" value="1"/>
</dbReference>
<keyword evidence="6 12" id="KW-0808">Transferase</keyword>
<dbReference type="EMBL" id="VXIT01000021">
    <property type="protein sequence ID" value="KAA6406985.1"/>
    <property type="molecule type" value="Genomic_DNA"/>
</dbReference>
<evidence type="ECO:0000256" key="2">
    <source>
        <dbReference type="ARBA" id="ARBA00004687"/>
    </source>
</evidence>
<sequence>MGHLRQNLSLLVANLLIPVAVLVFAAGFFRYKPFLPDLAGAENQQLADDGGMSEGAPFDKVVFMVVDALRSDFIYSANSGFGFTQSLTISRIKAMTTGSSPSFLDVILNLADSEAASTLADEDTWLARLKAKESGKLVFYGENTWLQLFPDTFDRTDGVSTFYVPDFTESALVMHFPGMDHVGHKGGPNSPYMLPKQREMDGIIQQIYAAIEREAHLESTLLVVGGDHGMNDKGNHGGSSPAETSPALLFISPHFKSISNGQESPTIAGARRFDYHTIIEQSDVVPTLAGLMGFPVPVNNLGVFIPDFLSLWKKGDDHVRLLLHNGRQMMNVFKATNPSSLVDGDFQDVNCQDIFSDGNELACLWQRVEDQVMTAGESNPSPEDVLPVLYTFCMRAQQIMGVTVSNLSLPLLSYGIGSALAAVLLSLLAHYPFGSVWNADGLAFGVFTALHGLTMFASRYVEEEHHFWYWSSLAWLWYLCFGRTMRRGGALVSALPLIFQSVTQCWNQSGDTQYRVADIVHEYLFCHALILWTLGAATYIATGIRLSTHLVKGRWRAPASLAHLATAALCLIAFIFKFGSTARDTPELVAFAPRYFLEVLQQLDLALTARAVFSGLVASLVYLALQSRGSNKRMEEETLAGMLELVNIYLMTQSRAKNIPLFLIFRFQLNQLLSLPPPLTPIQTSLSTLLLAQSSFFAFGTSNAISSIDLSNGYNGITGYDALGVGIQVLLGNWAGPIWWTCAGLRLLFRSTELERPLRRRHVGNGNAASRSGKGADGAGFATGDYANGEAVGGAGAGVPDGREGGRGAGGCSLGFWQGRRSLRRLVCLRSWARACG</sequence>